<reference evidence="2 3" key="1">
    <citation type="submission" date="2019-10" db="EMBL/GenBank/DDBJ databases">
        <title>Alcanivorax sp.PA15-N-34 draft genome sequence.</title>
        <authorList>
            <person name="Liao X."/>
            <person name="Shao Z."/>
        </authorList>
    </citation>
    <scope>NUCLEOTIDE SEQUENCE [LARGE SCALE GENOMIC DNA]</scope>
    <source>
        <strain evidence="2 3">PA15-N-34</strain>
    </source>
</reference>
<dbReference type="CDD" id="cd05327">
    <property type="entry name" value="retinol-DH_like_SDR_c_like"/>
    <property type="match status" value="1"/>
</dbReference>
<evidence type="ECO:0000313" key="2">
    <source>
        <dbReference type="EMBL" id="MQX54002.1"/>
    </source>
</evidence>
<dbReference type="Gene3D" id="3.40.50.720">
    <property type="entry name" value="NAD(P)-binding Rossmann-like Domain"/>
    <property type="match status" value="1"/>
</dbReference>
<dbReference type="PRINTS" id="PR00081">
    <property type="entry name" value="GDHRDH"/>
</dbReference>
<dbReference type="InterPro" id="IPR036291">
    <property type="entry name" value="NAD(P)-bd_dom_sf"/>
</dbReference>
<evidence type="ECO:0000313" key="3">
    <source>
        <dbReference type="Proteomes" id="UP000469421"/>
    </source>
</evidence>
<sequence>MKKVTWTPEDMPALDDKIVVITGANSGLGLESARLMAARGAQIIMACRSQEKASAAKQDILDQVPDAKLDIMALDLASQKSIQLFAARFKQSYPRLDILMNNAGLMAPPLSHTEDGFEMQFGTNHLGHFALTGLLLDHLEKADAPRIITVSSVAHNVGNIYFDNLNAEKRYSRWFFYGQSKLANLVFARDLHRRLKAAGSKIQSFAVHPGYSDTNLQSTSGVNIFNRFFAQPQHMGCYPSLYAATSDEVRSGEYYGPNGHFELGGYPAKARVRKRAQKARLSQKLWKVSEEMTGVAYLSGL</sequence>
<organism evidence="2 3">
    <name type="scientific">Alcanivorax sediminis</name>
    <dbReference type="NCBI Taxonomy" id="2663008"/>
    <lineage>
        <taxon>Bacteria</taxon>
        <taxon>Pseudomonadati</taxon>
        <taxon>Pseudomonadota</taxon>
        <taxon>Gammaproteobacteria</taxon>
        <taxon>Oceanospirillales</taxon>
        <taxon>Alcanivoracaceae</taxon>
        <taxon>Alcanivorax</taxon>
    </lineage>
</organism>
<dbReference type="SUPFAM" id="SSF51735">
    <property type="entry name" value="NAD(P)-binding Rossmann-fold domains"/>
    <property type="match status" value="1"/>
</dbReference>
<protein>
    <submittedName>
        <fullName evidence="2">SDR family NAD(P)-dependent oxidoreductase</fullName>
    </submittedName>
</protein>
<proteinExistence type="predicted"/>
<keyword evidence="1" id="KW-0560">Oxidoreductase</keyword>
<dbReference type="Proteomes" id="UP000469421">
    <property type="component" value="Unassembled WGS sequence"/>
</dbReference>
<name>A0A6N7LUJ9_9GAMM</name>
<evidence type="ECO:0000256" key="1">
    <source>
        <dbReference type="ARBA" id="ARBA00023002"/>
    </source>
</evidence>
<dbReference type="EMBL" id="WIRE01000001">
    <property type="protein sequence ID" value="MQX54002.1"/>
    <property type="molecule type" value="Genomic_DNA"/>
</dbReference>
<dbReference type="PANTHER" id="PTHR43157:SF31">
    <property type="entry name" value="PHOSPHATIDYLINOSITOL-GLYCAN BIOSYNTHESIS CLASS F PROTEIN"/>
    <property type="match status" value="1"/>
</dbReference>
<dbReference type="Pfam" id="PF00106">
    <property type="entry name" value="adh_short"/>
    <property type="match status" value="1"/>
</dbReference>
<dbReference type="RefSeq" id="WP_153501331.1">
    <property type="nucleotide sequence ID" value="NZ_WIRE01000001.1"/>
</dbReference>
<gene>
    <name evidence="2" type="ORF">GFN93_12140</name>
</gene>
<keyword evidence="3" id="KW-1185">Reference proteome</keyword>
<accession>A0A6N7LUJ9</accession>
<comment type="caution">
    <text evidence="2">The sequence shown here is derived from an EMBL/GenBank/DDBJ whole genome shotgun (WGS) entry which is preliminary data.</text>
</comment>
<dbReference type="InterPro" id="IPR002347">
    <property type="entry name" value="SDR_fam"/>
</dbReference>
<dbReference type="AlphaFoldDB" id="A0A6N7LUJ9"/>
<dbReference type="GO" id="GO:0016491">
    <property type="term" value="F:oxidoreductase activity"/>
    <property type="evidence" value="ECO:0007669"/>
    <property type="project" value="UniProtKB-KW"/>
</dbReference>
<dbReference type="NCBIfam" id="NF004846">
    <property type="entry name" value="PRK06197.1"/>
    <property type="match status" value="1"/>
</dbReference>
<dbReference type="PANTHER" id="PTHR43157">
    <property type="entry name" value="PHOSPHATIDYLINOSITOL-GLYCAN BIOSYNTHESIS CLASS F PROTEIN-RELATED"/>
    <property type="match status" value="1"/>
</dbReference>